<feature type="compositionally biased region" description="Low complexity" evidence="1">
    <location>
        <begin position="363"/>
        <end position="373"/>
    </location>
</feature>
<organism evidence="3 4">
    <name type="scientific">Pengzhenrongella sicca</name>
    <dbReference type="NCBI Taxonomy" id="2819238"/>
    <lineage>
        <taxon>Bacteria</taxon>
        <taxon>Bacillati</taxon>
        <taxon>Actinomycetota</taxon>
        <taxon>Actinomycetes</taxon>
        <taxon>Micrococcales</taxon>
        <taxon>Pengzhenrongella</taxon>
    </lineage>
</organism>
<dbReference type="AlphaFoldDB" id="A0A8A4ZKG6"/>
<gene>
    <name evidence="3" type="ORF">J4E96_08880</name>
</gene>
<dbReference type="Proteomes" id="UP000663937">
    <property type="component" value="Chromosome"/>
</dbReference>
<feature type="compositionally biased region" description="Basic and acidic residues" evidence="1">
    <location>
        <begin position="328"/>
        <end position="341"/>
    </location>
</feature>
<proteinExistence type="predicted"/>
<dbReference type="GO" id="GO:0016787">
    <property type="term" value="F:hydrolase activity"/>
    <property type="evidence" value="ECO:0007669"/>
    <property type="project" value="UniProtKB-KW"/>
</dbReference>
<evidence type="ECO:0000256" key="1">
    <source>
        <dbReference type="SAM" id="MobiDB-lite"/>
    </source>
</evidence>
<keyword evidence="3" id="KW-0378">Hydrolase</keyword>
<dbReference type="PANTHER" id="PTHR43433">
    <property type="entry name" value="HYDROLASE, ALPHA/BETA FOLD FAMILY PROTEIN"/>
    <property type="match status" value="1"/>
</dbReference>
<evidence type="ECO:0000313" key="3">
    <source>
        <dbReference type="EMBL" id="QTE31017.1"/>
    </source>
</evidence>
<dbReference type="Gene3D" id="3.40.50.1820">
    <property type="entry name" value="alpha/beta hydrolase"/>
    <property type="match status" value="1"/>
</dbReference>
<dbReference type="InterPro" id="IPR050471">
    <property type="entry name" value="AB_hydrolase"/>
</dbReference>
<dbReference type="EMBL" id="CP071868">
    <property type="protein sequence ID" value="QTE31017.1"/>
    <property type="molecule type" value="Genomic_DNA"/>
</dbReference>
<keyword evidence="4" id="KW-1185">Reference proteome</keyword>
<dbReference type="InterPro" id="IPR029058">
    <property type="entry name" value="AB_hydrolase_fold"/>
</dbReference>
<feature type="compositionally biased region" description="Basic and acidic residues" evidence="1">
    <location>
        <begin position="375"/>
        <end position="394"/>
    </location>
</feature>
<dbReference type="PANTHER" id="PTHR43433:SF4">
    <property type="entry name" value="NON-HEME CHLOROPEROXIDASE-RELATED"/>
    <property type="match status" value="1"/>
</dbReference>
<protein>
    <submittedName>
        <fullName evidence="3">Alpha/beta fold hydrolase</fullName>
    </submittedName>
</protein>
<sequence>MQTILVPPLLCSALVYEPIIEVAWAHGSVAVADTRHDDTITGMATHLLRDAPEKFTLLGTSMGGYVALEVIRQAPHRVQALALVSTTARADTPEQLASRDQQSQLVEAGQFDGLVDAAFRGLVAEQHEKDAALLDIWRALARTVGARVFLDQQRAVMGRVDVRELLPTINCPTVVIHGADDRFIPREMGEECGAAIPGAQSVVINGAGHFLSRSSPKQPPAPWRTSSTRCTGSTDSIRNRRRVSVPPIGSATTSTPLGDGHRVRRRGQGTDHRGVAPAQARRVHDHRAPHGRDRAGQRHEPRPGPRPHPRLQAAPTRRRHLRHPRGKAARDDHGRADHGARWDIPAGERQPPRGRRRPESRAARPATGSGRLRSLSRDRHRTDGRRHPADGDHNRVTVASVVELPDAVKIADHVTDALDSQVNVVGWPSHPRVLALLHGASDDTRELAPAPVWPSPAVTAGATREFARQTGNPAHGCSPRRSPGGLRRFL</sequence>
<reference evidence="3" key="1">
    <citation type="submission" date="2021-03" db="EMBL/GenBank/DDBJ databases">
        <title>Pengzhenrongella sicca gen. nov., sp. nov., a new member of suborder Micrococcineae isolated from High-Arctic tundra soil.</title>
        <authorList>
            <person name="Peng F."/>
        </authorList>
    </citation>
    <scope>NUCLEOTIDE SEQUENCE</scope>
    <source>
        <strain evidence="3">LRZ-2</strain>
    </source>
</reference>
<feature type="region of interest" description="Disordered" evidence="1">
    <location>
        <begin position="210"/>
        <end position="394"/>
    </location>
</feature>
<feature type="compositionally biased region" description="Basic and acidic residues" evidence="1">
    <location>
        <begin position="286"/>
        <end position="303"/>
    </location>
</feature>
<feature type="compositionally biased region" description="Basic residues" evidence="1">
    <location>
        <begin position="316"/>
        <end position="327"/>
    </location>
</feature>
<dbReference type="Pfam" id="PF00561">
    <property type="entry name" value="Abhydrolase_1"/>
    <property type="match status" value="1"/>
</dbReference>
<dbReference type="InterPro" id="IPR000073">
    <property type="entry name" value="AB_hydrolase_1"/>
</dbReference>
<feature type="domain" description="AB hydrolase-1" evidence="2">
    <location>
        <begin position="53"/>
        <end position="211"/>
    </location>
</feature>
<evidence type="ECO:0000259" key="2">
    <source>
        <dbReference type="Pfam" id="PF00561"/>
    </source>
</evidence>
<accession>A0A8A4ZKG6</accession>
<feature type="region of interest" description="Disordered" evidence="1">
    <location>
        <begin position="469"/>
        <end position="490"/>
    </location>
</feature>
<feature type="compositionally biased region" description="Polar residues" evidence="1">
    <location>
        <begin position="224"/>
        <end position="236"/>
    </location>
</feature>
<evidence type="ECO:0000313" key="4">
    <source>
        <dbReference type="Proteomes" id="UP000663937"/>
    </source>
</evidence>
<dbReference type="SUPFAM" id="SSF53474">
    <property type="entry name" value="alpha/beta-Hydrolases"/>
    <property type="match status" value="1"/>
</dbReference>
<name>A0A8A4ZKG6_9MICO</name>
<dbReference type="KEGG" id="psic:J4E96_08880"/>
<dbReference type="PRINTS" id="PR00111">
    <property type="entry name" value="ABHYDROLASE"/>
</dbReference>